<organism evidence="2">
    <name type="scientific">marine sediment metagenome</name>
    <dbReference type="NCBI Taxonomy" id="412755"/>
    <lineage>
        <taxon>unclassified sequences</taxon>
        <taxon>metagenomes</taxon>
        <taxon>ecological metagenomes</taxon>
    </lineage>
</organism>
<evidence type="ECO:0000313" key="2">
    <source>
        <dbReference type="EMBL" id="KKN04993.1"/>
    </source>
</evidence>
<dbReference type="GO" id="GO:0016747">
    <property type="term" value="F:acyltransferase activity, transferring groups other than amino-acyl groups"/>
    <property type="evidence" value="ECO:0007669"/>
    <property type="project" value="InterPro"/>
</dbReference>
<gene>
    <name evidence="2" type="ORF">LCGC14_1091850</name>
</gene>
<sequence>MGFYISKDKNKLDVTAIHRAISEESYWGRGRSVGEVQTTIENSLCFGLFNEINEQIGFARLVTDYVFFGYIMDVIILDKNYKGMGLGKKLISHLLKDEVIKNLKTLALKTKDAHQLYERYGFTKIGDSALWMSIDKQNLL</sequence>
<comment type="caution">
    <text evidence="2">The sequence shown here is derived from an EMBL/GenBank/DDBJ whole genome shotgun (WGS) entry which is preliminary data.</text>
</comment>
<dbReference type="PROSITE" id="PS51186">
    <property type="entry name" value="GNAT"/>
    <property type="match status" value="1"/>
</dbReference>
<reference evidence="2" key="1">
    <citation type="journal article" date="2015" name="Nature">
        <title>Complex archaea that bridge the gap between prokaryotes and eukaryotes.</title>
        <authorList>
            <person name="Spang A."/>
            <person name="Saw J.H."/>
            <person name="Jorgensen S.L."/>
            <person name="Zaremba-Niedzwiedzka K."/>
            <person name="Martijn J."/>
            <person name="Lind A.E."/>
            <person name="van Eijk R."/>
            <person name="Schleper C."/>
            <person name="Guy L."/>
            <person name="Ettema T.J."/>
        </authorList>
    </citation>
    <scope>NUCLEOTIDE SEQUENCE</scope>
</reference>
<dbReference type="Pfam" id="PF13508">
    <property type="entry name" value="Acetyltransf_7"/>
    <property type="match status" value="1"/>
</dbReference>
<feature type="domain" description="N-acetyltransferase" evidence="1">
    <location>
        <begin position="4"/>
        <end position="140"/>
    </location>
</feature>
<evidence type="ECO:0000259" key="1">
    <source>
        <dbReference type="PROSITE" id="PS51186"/>
    </source>
</evidence>
<dbReference type="EMBL" id="LAZR01004856">
    <property type="protein sequence ID" value="KKN04993.1"/>
    <property type="molecule type" value="Genomic_DNA"/>
</dbReference>
<protein>
    <recommendedName>
        <fullName evidence="1">N-acetyltransferase domain-containing protein</fullName>
    </recommendedName>
</protein>
<dbReference type="AlphaFoldDB" id="A0A0F9QI60"/>
<dbReference type="Gene3D" id="3.40.630.30">
    <property type="match status" value="1"/>
</dbReference>
<proteinExistence type="predicted"/>
<dbReference type="InterPro" id="IPR053144">
    <property type="entry name" value="Acetyltransferase_Butenolide"/>
</dbReference>
<dbReference type="InterPro" id="IPR016181">
    <property type="entry name" value="Acyl_CoA_acyltransferase"/>
</dbReference>
<dbReference type="InterPro" id="IPR000182">
    <property type="entry name" value="GNAT_dom"/>
</dbReference>
<dbReference type="PANTHER" id="PTHR43233">
    <property type="entry name" value="FAMILY N-ACETYLTRANSFERASE, PUTATIVE (AFU_ORTHOLOGUE AFUA_6G03350)-RELATED"/>
    <property type="match status" value="1"/>
</dbReference>
<dbReference type="CDD" id="cd04301">
    <property type="entry name" value="NAT_SF"/>
    <property type="match status" value="1"/>
</dbReference>
<dbReference type="SUPFAM" id="SSF55729">
    <property type="entry name" value="Acyl-CoA N-acyltransferases (Nat)"/>
    <property type="match status" value="1"/>
</dbReference>
<name>A0A0F9QI60_9ZZZZ</name>
<dbReference type="PANTHER" id="PTHR43233:SF1">
    <property type="entry name" value="FAMILY N-ACETYLTRANSFERASE, PUTATIVE (AFU_ORTHOLOGUE AFUA_6G03350)-RELATED"/>
    <property type="match status" value="1"/>
</dbReference>
<accession>A0A0F9QI60</accession>